<keyword evidence="2" id="KW-0378">Hydrolase</keyword>
<dbReference type="OrthoDB" id="338539at2"/>
<dbReference type="PANTHER" id="PTHR16320:SF23">
    <property type="entry name" value="SPHINGOMYELINASE C 1"/>
    <property type="match status" value="1"/>
</dbReference>
<dbReference type="InterPro" id="IPR036691">
    <property type="entry name" value="Endo/exonu/phosph_ase_sf"/>
</dbReference>
<feature type="signal peptide" evidence="3">
    <location>
        <begin position="1"/>
        <end position="15"/>
    </location>
</feature>
<dbReference type="InterPro" id="IPR036179">
    <property type="entry name" value="Ig-like_dom_sf"/>
</dbReference>
<feature type="domain" description="Endonuclease/exonuclease/phosphatase" evidence="4">
    <location>
        <begin position="1071"/>
        <end position="1350"/>
    </location>
</feature>
<reference evidence="5 6" key="1">
    <citation type="submission" date="2013-09" db="EMBL/GenBank/DDBJ databases">
        <title>Whole genome shotgun sequence of Vibrio azureus NBRC 104587.</title>
        <authorList>
            <person name="Isaki S."/>
            <person name="Hosoyama A."/>
            <person name="Numata M."/>
            <person name="Hashimoto M."/>
            <person name="Hosoyama Y."/>
            <person name="Tsuchikane K."/>
            <person name="Noguchi M."/>
            <person name="Hirakata S."/>
            <person name="Ichikawa N."/>
            <person name="Ohji S."/>
            <person name="Yamazoe A."/>
            <person name="Fujita N."/>
        </authorList>
    </citation>
    <scope>NUCLEOTIDE SEQUENCE [LARGE SCALE GENOMIC DNA]</scope>
    <source>
        <strain evidence="5 6">NBRC 104587</strain>
    </source>
</reference>
<dbReference type="InterPro" id="IPR038772">
    <property type="entry name" value="Sph/SMPD2-like"/>
</dbReference>
<dbReference type="GO" id="GO:0004767">
    <property type="term" value="F:sphingomyelin phosphodiesterase activity"/>
    <property type="evidence" value="ECO:0007669"/>
    <property type="project" value="InterPro"/>
</dbReference>
<dbReference type="RefSeq" id="WP_021711005.1">
    <property type="nucleotide sequence ID" value="NZ_BAOB01000092.1"/>
</dbReference>
<dbReference type="SUPFAM" id="SSF56219">
    <property type="entry name" value="DNase I-like"/>
    <property type="match status" value="1"/>
</dbReference>
<dbReference type="STRING" id="1219077.VAZ01S_069_00130"/>
<dbReference type="PROSITE" id="PS51257">
    <property type="entry name" value="PROKAR_LIPOPROTEIN"/>
    <property type="match status" value="1"/>
</dbReference>
<evidence type="ECO:0000313" key="5">
    <source>
        <dbReference type="EMBL" id="GAD77265.1"/>
    </source>
</evidence>
<comment type="caution">
    <text evidence="5">The sequence shown here is derived from an EMBL/GenBank/DDBJ whole genome shotgun (WGS) entry which is preliminary data.</text>
</comment>
<dbReference type="CDD" id="cd09078">
    <property type="entry name" value="nSMase"/>
    <property type="match status" value="1"/>
</dbReference>
<gene>
    <name evidence="5" type="ORF">VAZ01S_069_00130</name>
</gene>
<evidence type="ECO:0000256" key="2">
    <source>
        <dbReference type="ARBA" id="ARBA00022801"/>
    </source>
</evidence>
<protein>
    <recommendedName>
        <fullName evidence="4">Endonuclease/exonuclease/phosphatase domain-containing protein</fullName>
    </recommendedName>
</protein>
<keyword evidence="1 3" id="KW-0732">Signal</keyword>
<evidence type="ECO:0000259" key="4">
    <source>
        <dbReference type="Pfam" id="PF03372"/>
    </source>
</evidence>
<feature type="chain" id="PRO_5013379857" description="Endonuclease/exonuclease/phosphatase domain-containing protein" evidence="3">
    <location>
        <begin position="16"/>
        <end position="1557"/>
    </location>
</feature>
<dbReference type="PANTHER" id="PTHR16320">
    <property type="entry name" value="SPHINGOMYELINASE FAMILY MEMBER"/>
    <property type="match status" value="1"/>
</dbReference>
<proteinExistence type="predicted"/>
<dbReference type="Proteomes" id="UP000016567">
    <property type="component" value="Unassembled WGS sequence"/>
</dbReference>
<keyword evidence="6" id="KW-1185">Reference proteome</keyword>
<dbReference type="SUPFAM" id="SSF48726">
    <property type="entry name" value="Immunoglobulin"/>
    <property type="match status" value="1"/>
</dbReference>
<accession>U3AU42</accession>
<dbReference type="Pfam" id="PF03372">
    <property type="entry name" value="Exo_endo_phos"/>
    <property type="match status" value="1"/>
</dbReference>
<dbReference type="GO" id="GO:0005576">
    <property type="term" value="C:extracellular region"/>
    <property type="evidence" value="ECO:0007669"/>
    <property type="project" value="InterPro"/>
</dbReference>
<sequence length="1557" mass="171111">MIRSFIFSLFILLLAACDGSGGLPKQGSGNTDPVVVSSKPILNITGIPQKTFAGDTLTLHGTAWDDSTDITSIHWSSTGMKLIDQDIQLQSNDSEQQPTRFTAKFRVDDVLEPQKATILGTATALSGQKSDNQAFELTIFIKESIDNSKPSVSIPHIILDKMNSSVTAGQTVTVTGKTWDKFGDITKLNWKAQHLKLIRQSLIPATGDSALKPLSFSATFEVDDAPQATSATIEVSSVSSTEHQSPYATMTLAIEPDTKPAPIALPKIKFDRLPLTAVSGRPFVVTGRAWDEFGGTASIAWDNSEHFAIIDEKTELEADSSSPFPIYFEATLVALDTSTTTSAPIQASITAESGASQTTSATLTIVPDHAPLSQTYINLENVPDSVKSGETFTVSGSTWSDDGDVKSLEWTTPNLTLLKTTLIKPGNDSEQNPKFFTATFVAETLFEVDKTATISVIAKSTEYDESVPASDAITIIARKEDNRPVEISRPKVVILSAPMDSIDSGDTFTITGKTWDNVGDVASLNWTTENATLIEQAFTPAEGDSKLNPNSFTAKFKADQVRYDLPASVSVVATSTQQMDNSPQAIQFTIISRNFSDASNPHVLIESEENTMSSGEEITITGAAWDSAKGDIASLEWDTENLTLVSEVFEPIANDSEENKVSFQATFRAKEVTADLPASITVTAHSDKGEQIQSKLDDLTIIARKESNERPVISKPTVTLTPSLGTVRPGGTVTLTAEAYSTNANIDSIEWKTDNSNLSLLNSDDIPTGSTDSKDKPLTLSAEFQASDFVSLEQANITVIVRDGSAGIPTSKSAKIELKPWSKPTLVKVTATPEVSSGQTIAFELDAFDEDSYISHVNWFTDSPNGEVTLPSYDVPSGHQNDSADNLLEIDTFFETKDGLLNDLDVNVWAEVTSFNGTQSITDKQPVKIKKAVRPTIGVMTHAYRGDHQHLNPTQPIQDNDQITISATASAEAATAGLDEIKITSYRWSQMPDDEVELTLDESEQSIPVQDQKNTVETPLNITLPKTGKDGSDSETIYNLKLIVTDERGLESEAKEFELKVKPRTQLKVITANVFLIPFSTVERDKRVSEYLKVKNDLFDFNDVVVLNEAFAGTLAGSYTQRLFDGIKTTFPYRTDPNEDSGLRLNKGVVVLSKEPIIQPAVYRVFAQACGEDEGANKGFIHVKIRKNDKIYNIIATHTQADTDACIFGSTPESIRKAQFEEIKQYIDESLRTKAMDTSEYLYIVGDLNVVKGSAEHAKMMSILRTNEPVHRGLKYSWDPHLNSLASYKNSGWKQDGQLLDYILSVKGFAQPRAWHNVVLDPAVKDVYYDVIPVPSFNAGRHYLNDLSDHFPAIGFEYLEAGIPKKSFRGQNKRYNTIKFRHQDTGEYIKAGASTGIVGSWSAGDYVLIGAHTDEADIEWAIDSQYPSYWLNNDTNSFPTCLLDDSFVEIESLRHKSYFLNYTELYPSYYKLYTNASKWLSIEKVDDYGHRLSGCIENGDKIYLRDGADTSSSWSYASRVVSSGVPYFRINEYRADADIFVVEMPEAIPLDWSDLPD</sequence>
<dbReference type="EMBL" id="BATL01000069">
    <property type="protein sequence ID" value="GAD77265.1"/>
    <property type="molecule type" value="Genomic_DNA"/>
</dbReference>
<dbReference type="eggNOG" id="COG3568">
    <property type="taxonomic scope" value="Bacteria"/>
</dbReference>
<dbReference type="InterPro" id="IPR017766">
    <property type="entry name" value="Sphingomyelinase/PLipase_C"/>
</dbReference>
<evidence type="ECO:0000313" key="6">
    <source>
        <dbReference type="Proteomes" id="UP000016567"/>
    </source>
</evidence>
<evidence type="ECO:0000256" key="3">
    <source>
        <dbReference type="SAM" id="SignalP"/>
    </source>
</evidence>
<organism evidence="5 6">
    <name type="scientific">Vibrio azureus NBRC 104587</name>
    <dbReference type="NCBI Taxonomy" id="1219077"/>
    <lineage>
        <taxon>Bacteria</taxon>
        <taxon>Pseudomonadati</taxon>
        <taxon>Pseudomonadota</taxon>
        <taxon>Gammaproteobacteria</taxon>
        <taxon>Vibrionales</taxon>
        <taxon>Vibrionaceae</taxon>
        <taxon>Vibrio</taxon>
    </lineage>
</organism>
<dbReference type="InterPro" id="IPR005135">
    <property type="entry name" value="Endo/exonuclease/phosphatase"/>
</dbReference>
<name>U3AU42_9VIBR</name>
<evidence type="ECO:0000256" key="1">
    <source>
        <dbReference type="ARBA" id="ARBA00022729"/>
    </source>
</evidence>
<dbReference type="Gene3D" id="3.60.10.10">
    <property type="entry name" value="Endonuclease/exonuclease/phosphatase"/>
    <property type="match status" value="1"/>
</dbReference>